<accession>A0AAD6Y9S4</accession>
<evidence type="ECO:0000313" key="2">
    <source>
        <dbReference type="EMBL" id="KAJ7201258.1"/>
    </source>
</evidence>
<evidence type="ECO:0000256" key="1">
    <source>
        <dbReference type="SAM" id="MobiDB-lite"/>
    </source>
</evidence>
<gene>
    <name evidence="2" type="ORF">GGX14DRAFT_524377</name>
</gene>
<dbReference type="Proteomes" id="UP001219525">
    <property type="component" value="Unassembled WGS sequence"/>
</dbReference>
<proteinExistence type="predicted"/>
<organism evidence="2 3">
    <name type="scientific">Mycena pura</name>
    <dbReference type="NCBI Taxonomy" id="153505"/>
    <lineage>
        <taxon>Eukaryota</taxon>
        <taxon>Fungi</taxon>
        <taxon>Dikarya</taxon>
        <taxon>Basidiomycota</taxon>
        <taxon>Agaricomycotina</taxon>
        <taxon>Agaricomycetes</taxon>
        <taxon>Agaricomycetidae</taxon>
        <taxon>Agaricales</taxon>
        <taxon>Marasmiineae</taxon>
        <taxon>Mycenaceae</taxon>
        <taxon>Mycena</taxon>
    </lineage>
</organism>
<feature type="region of interest" description="Disordered" evidence="1">
    <location>
        <begin position="234"/>
        <end position="261"/>
    </location>
</feature>
<dbReference type="EMBL" id="JARJCW010000059">
    <property type="protein sequence ID" value="KAJ7201258.1"/>
    <property type="molecule type" value="Genomic_DNA"/>
</dbReference>
<comment type="caution">
    <text evidence="2">The sequence shown here is derived from an EMBL/GenBank/DDBJ whole genome shotgun (WGS) entry which is preliminary data.</text>
</comment>
<keyword evidence="3" id="KW-1185">Reference proteome</keyword>
<sequence>MFFVESPHMYHRNRFNFLPDRRTYKFSGCHDHAPVDISPSYSAMLARLSAAVSQVELSSVSLGDERFFFDADTFQLVLTVPDVTWGSVAQMCEHAVHPLCKGLYSILERDMENVAQILAALEVSPKQTEQSIPSLLVSLTHENIPNPPSMSANPMVIPGPHPSIPTIVITPCSRQPPEAYASSQIPCQDSAFRNQLTVPTVPSLNYYFPPMLPLRRVRSSKNWIWKNGHWQAIKGPEPRPRTLKHHRKKGRAKNKSQPVQG</sequence>
<name>A0AAD6Y9S4_9AGAR</name>
<dbReference type="AlphaFoldDB" id="A0AAD6Y9S4"/>
<protein>
    <submittedName>
        <fullName evidence="2">Uncharacterized protein</fullName>
    </submittedName>
</protein>
<reference evidence="2" key="1">
    <citation type="submission" date="2023-03" db="EMBL/GenBank/DDBJ databases">
        <title>Massive genome expansion in bonnet fungi (Mycena s.s.) driven by repeated elements and novel gene families across ecological guilds.</title>
        <authorList>
            <consortium name="Lawrence Berkeley National Laboratory"/>
            <person name="Harder C.B."/>
            <person name="Miyauchi S."/>
            <person name="Viragh M."/>
            <person name="Kuo A."/>
            <person name="Thoen E."/>
            <person name="Andreopoulos B."/>
            <person name="Lu D."/>
            <person name="Skrede I."/>
            <person name="Drula E."/>
            <person name="Henrissat B."/>
            <person name="Morin E."/>
            <person name="Kohler A."/>
            <person name="Barry K."/>
            <person name="LaButti K."/>
            <person name="Morin E."/>
            <person name="Salamov A."/>
            <person name="Lipzen A."/>
            <person name="Mereny Z."/>
            <person name="Hegedus B."/>
            <person name="Baldrian P."/>
            <person name="Stursova M."/>
            <person name="Weitz H."/>
            <person name="Taylor A."/>
            <person name="Grigoriev I.V."/>
            <person name="Nagy L.G."/>
            <person name="Martin F."/>
            <person name="Kauserud H."/>
        </authorList>
    </citation>
    <scope>NUCLEOTIDE SEQUENCE</scope>
    <source>
        <strain evidence="2">9144</strain>
    </source>
</reference>
<evidence type="ECO:0000313" key="3">
    <source>
        <dbReference type="Proteomes" id="UP001219525"/>
    </source>
</evidence>
<feature type="compositionally biased region" description="Basic residues" evidence="1">
    <location>
        <begin position="241"/>
        <end position="254"/>
    </location>
</feature>